<keyword evidence="2" id="KW-0732">Signal</keyword>
<evidence type="ECO:0000313" key="4">
    <source>
        <dbReference type="EMBL" id="GAA1545216.1"/>
    </source>
</evidence>
<dbReference type="InterPro" id="IPR028081">
    <property type="entry name" value="Leu-bd"/>
</dbReference>
<evidence type="ECO:0000313" key="5">
    <source>
        <dbReference type="Proteomes" id="UP001500842"/>
    </source>
</evidence>
<protein>
    <submittedName>
        <fullName evidence="4">ABC transporter substrate-binding protein</fullName>
    </submittedName>
</protein>
<dbReference type="SUPFAM" id="SSF53822">
    <property type="entry name" value="Periplasmic binding protein-like I"/>
    <property type="match status" value="1"/>
</dbReference>
<sequence length="443" mass="46578">MELLRLHRGFGAALAVGVLVVTGCGAPGGSGGTSELSDAESAAAKNLGIDLDDCPAGVTDEVEGTVKVGQTLPLSGPIASALSPIGAGVQVRFEVANESGAYEHDFELVQKDDQFAPDKALVASRELVAKDQPVAFTSQVGTPQVLAVRDVMEETCTPLIPAVSNGVSANSPDSHPWTAVVTLPSAVDVRAWKDHVVETHPDGAKVAFLYSNDASGEDYRAAVERELEGTDLELVATESVEITETAAPASQITTLRSSGADVMFLAPQASQCTPALTEMASQGWHPDIYVTASCPTLALDQAGQAADGVYYNRYLKDPLRAPDNNDPDVLAWLDNMKRYEPGAPINQTSLAGYVDAAVFFAAVDDALDSELGLSRLGLIVAAAHVDFQSELMPDGVKIQLDGLDDQVAIESTLMAKYDASTKILDDVKLYDYQGQMTGVASHG</sequence>
<comment type="similarity">
    <text evidence="1">Belongs to the leucine-binding protein family.</text>
</comment>
<gene>
    <name evidence="4" type="ORF">GCM10009788_54520</name>
</gene>
<dbReference type="Pfam" id="PF13458">
    <property type="entry name" value="Peripla_BP_6"/>
    <property type="match status" value="1"/>
</dbReference>
<dbReference type="Proteomes" id="UP001500842">
    <property type="component" value="Unassembled WGS sequence"/>
</dbReference>
<keyword evidence="5" id="KW-1185">Reference proteome</keyword>
<evidence type="ECO:0000259" key="3">
    <source>
        <dbReference type="Pfam" id="PF13458"/>
    </source>
</evidence>
<dbReference type="CDD" id="cd06343">
    <property type="entry name" value="PBP1_ABC_ligand_binding-like"/>
    <property type="match status" value="1"/>
</dbReference>
<dbReference type="RefSeq" id="WP_141005573.1">
    <property type="nucleotide sequence ID" value="NZ_BAAAOR010000041.1"/>
</dbReference>
<dbReference type="InterPro" id="IPR028082">
    <property type="entry name" value="Peripla_BP_I"/>
</dbReference>
<dbReference type="PANTHER" id="PTHR47235:SF1">
    <property type="entry name" value="BLR6548 PROTEIN"/>
    <property type="match status" value="1"/>
</dbReference>
<evidence type="ECO:0000256" key="1">
    <source>
        <dbReference type="ARBA" id="ARBA00010062"/>
    </source>
</evidence>
<reference evidence="4 5" key="1">
    <citation type="journal article" date="2019" name="Int. J. Syst. Evol. Microbiol.">
        <title>The Global Catalogue of Microorganisms (GCM) 10K type strain sequencing project: providing services to taxonomists for standard genome sequencing and annotation.</title>
        <authorList>
            <consortium name="The Broad Institute Genomics Platform"/>
            <consortium name="The Broad Institute Genome Sequencing Center for Infectious Disease"/>
            <person name="Wu L."/>
            <person name="Ma J."/>
        </authorList>
    </citation>
    <scope>NUCLEOTIDE SEQUENCE [LARGE SCALE GENOMIC DNA]</scope>
    <source>
        <strain evidence="4 5">JCM 14942</strain>
    </source>
</reference>
<dbReference type="PROSITE" id="PS51257">
    <property type="entry name" value="PROKAR_LIPOPROTEIN"/>
    <property type="match status" value="1"/>
</dbReference>
<accession>A0ABN2BQD4</accession>
<dbReference type="Gene3D" id="3.40.50.2300">
    <property type="match status" value="2"/>
</dbReference>
<organism evidence="4 5">
    <name type="scientific">Nocardioides humi</name>
    <dbReference type="NCBI Taxonomy" id="449461"/>
    <lineage>
        <taxon>Bacteria</taxon>
        <taxon>Bacillati</taxon>
        <taxon>Actinomycetota</taxon>
        <taxon>Actinomycetes</taxon>
        <taxon>Propionibacteriales</taxon>
        <taxon>Nocardioidaceae</taxon>
        <taxon>Nocardioides</taxon>
    </lineage>
</organism>
<comment type="caution">
    <text evidence="4">The sequence shown here is derived from an EMBL/GenBank/DDBJ whole genome shotgun (WGS) entry which is preliminary data.</text>
</comment>
<name>A0ABN2BQD4_9ACTN</name>
<proteinExistence type="inferred from homology"/>
<dbReference type="EMBL" id="BAAAOR010000041">
    <property type="protein sequence ID" value="GAA1545216.1"/>
    <property type="molecule type" value="Genomic_DNA"/>
</dbReference>
<dbReference type="PANTHER" id="PTHR47235">
    <property type="entry name" value="BLR6548 PROTEIN"/>
    <property type="match status" value="1"/>
</dbReference>
<feature type="domain" description="Leucine-binding protein" evidence="3">
    <location>
        <begin position="65"/>
        <end position="366"/>
    </location>
</feature>
<evidence type="ECO:0000256" key="2">
    <source>
        <dbReference type="ARBA" id="ARBA00022729"/>
    </source>
</evidence>